<proteinExistence type="predicted"/>
<dbReference type="PANTHER" id="PTHR42912">
    <property type="entry name" value="METHYLTRANSFERASE"/>
    <property type="match status" value="1"/>
</dbReference>
<protein>
    <submittedName>
        <fullName evidence="2">Class I SAM-dependent methyltransferase</fullName>
    </submittedName>
</protein>
<feature type="domain" description="Methyltransferase type 11" evidence="1">
    <location>
        <begin position="39"/>
        <end position="129"/>
    </location>
</feature>
<dbReference type="Gene3D" id="3.40.50.150">
    <property type="entry name" value="Vaccinia Virus protein VP39"/>
    <property type="match status" value="1"/>
</dbReference>
<organism evidence="2 3">
    <name type="scientific">Microbispora bryophytorum subsp. camponoti</name>
    <dbReference type="NCBI Taxonomy" id="1677852"/>
    <lineage>
        <taxon>Bacteria</taxon>
        <taxon>Bacillati</taxon>
        <taxon>Actinomycetota</taxon>
        <taxon>Actinomycetes</taxon>
        <taxon>Streptosporangiales</taxon>
        <taxon>Streptosporangiaceae</taxon>
        <taxon>Microbispora</taxon>
    </lineage>
</organism>
<dbReference type="SUPFAM" id="SSF53335">
    <property type="entry name" value="S-adenosyl-L-methionine-dependent methyltransferases"/>
    <property type="match status" value="1"/>
</dbReference>
<keyword evidence="2" id="KW-0489">Methyltransferase</keyword>
<sequence>MTARYDGHAEWYDDFNAPFAADNAAAIVDHLGAGKGLCLDVGCGTGLYLDAIRSTGRTVIGLDRSTDQLHIARRRDRAPLLQGDATALPFAANSFGTVTTLWISTDIRDFGRLLKEAARVLRPGGLLLFQGVHPCFNGPHIERRPEGELLIHHTYRITGWHRRAPWWPKGGVRDRVGMSHVPLADLINAFIDAGLNIERVSELGERPIPSVLAVTATA</sequence>
<dbReference type="Proteomes" id="UP000653231">
    <property type="component" value="Unassembled WGS sequence"/>
</dbReference>
<comment type="caution">
    <text evidence="2">The sequence shown here is derived from an EMBL/GenBank/DDBJ whole genome shotgun (WGS) entry which is preliminary data.</text>
</comment>
<accession>A0ABR8KW99</accession>
<evidence type="ECO:0000259" key="1">
    <source>
        <dbReference type="Pfam" id="PF08241"/>
    </source>
</evidence>
<dbReference type="CDD" id="cd02440">
    <property type="entry name" value="AdoMet_MTases"/>
    <property type="match status" value="1"/>
</dbReference>
<dbReference type="InterPro" id="IPR029063">
    <property type="entry name" value="SAM-dependent_MTases_sf"/>
</dbReference>
<keyword evidence="2" id="KW-0808">Transferase</keyword>
<dbReference type="InterPro" id="IPR050508">
    <property type="entry name" value="Methyltransf_Superfamily"/>
</dbReference>
<dbReference type="GO" id="GO:0008168">
    <property type="term" value="F:methyltransferase activity"/>
    <property type="evidence" value="ECO:0007669"/>
    <property type="project" value="UniProtKB-KW"/>
</dbReference>
<dbReference type="Pfam" id="PF08241">
    <property type="entry name" value="Methyltransf_11"/>
    <property type="match status" value="1"/>
</dbReference>
<evidence type="ECO:0000313" key="2">
    <source>
        <dbReference type="EMBL" id="MBD3142271.1"/>
    </source>
</evidence>
<name>A0ABR8KW99_9ACTN</name>
<evidence type="ECO:0000313" key="3">
    <source>
        <dbReference type="Proteomes" id="UP000653231"/>
    </source>
</evidence>
<keyword evidence="3" id="KW-1185">Reference proteome</keyword>
<dbReference type="InterPro" id="IPR013216">
    <property type="entry name" value="Methyltransf_11"/>
</dbReference>
<reference evidence="2 3" key="1">
    <citation type="submission" date="2020-09" db="EMBL/GenBank/DDBJ databases">
        <title>Actinomycete isolated from the Camponotus japonicus Mayr.</title>
        <authorList>
            <person name="Gong X."/>
        </authorList>
    </citation>
    <scope>NUCLEOTIDE SEQUENCE [LARGE SCALE GENOMIC DNA]</scope>
    <source>
        <strain evidence="2 3">2C-HV3</strain>
    </source>
</reference>
<gene>
    <name evidence="2" type="ORF">IEQ31_03600</name>
</gene>
<dbReference type="GO" id="GO:0032259">
    <property type="term" value="P:methylation"/>
    <property type="evidence" value="ECO:0007669"/>
    <property type="project" value="UniProtKB-KW"/>
</dbReference>
<dbReference type="EMBL" id="JACXRZ010000003">
    <property type="protein sequence ID" value="MBD3142271.1"/>
    <property type="molecule type" value="Genomic_DNA"/>
</dbReference>